<evidence type="ECO:0000313" key="1">
    <source>
        <dbReference type="EMBL" id="MSS27136.1"/>
    </source>
</evidence>
<dbReference type="AlphaFoldDB" id="A0A6L5XIX4"/>
<dbReference type="RefSeq" id="WP_154509206.1">
    <property type="nucleotide sequence ID" value="NZ_VUMH01000002.1"/>
</dbReference>
<keyword evidence="2" id="KW-1185">Reference proteome</keyword>
<comment type="caution">
    <text evidence="1">The sequence shown here is derived from an EMBL/GenBank/DDBJ whole genome shotgun (WGS) entry which is preliminary data.</text>
</comment>
<name>A0A6L5XIX4_9BACT</name>
<dbReference type="EMBL" id="VUMH01000002">
    <property type="protein sequence ID" value="MSS27136.1"/>
    <property type="molecule type" value="Genomic_DNA"/>
</dbReference>
<gene>
    <name evidence="1" type="ORF">FYJ44_03550</name>
</gene>
<dbReference type="Proteomes" id="UP000477488">
    <property type="component" value="Unassembled WGS sequence"/>
</dbReference>
<organism evidence="1 2">
    <name type="scientific">Desulfovibrio porci</name>
    <dbReference type="NCBI Taxonomy" id="2605782"/>
    <lineage>
        <taxon>Bacteria</taxon>
        <taxon>Pseudomonadati</taxon>
        <taxon>Thermodesulfobacteriota</taxon>
        <taxon>Desulfovibrionia</taxon>
        <taxon>Desulfovibrionales</taxon>
        <taxon>Desulfovibrionaceae</taxon>
        <taxon>Desulfovibrio</taxon>
    </lineage>
</organism>
<accession>A0A6L5XIX4</accession>
<proteinExistence type="predicted"/>
<sequence length="98" mass="10830">MIDIRPGNVTLGVDANTLFMLTDSFEDVLLEVSFMQACKYSQPGADLPRYRFPVPDSANFAKTFHVQKKHLPAIFPWVSAETGSFLPSENNAGNNHAS</sequence>
<protein>
    <submittedName>
        <fullName evidence="1">Uncharacterized protein</fullName>
    </submittedName>
</protein>
<reference evidence="1 2" key="1">
    <citation type="submission" date="2019-09" db="EMBL/GenBank/DDBJ databases">
        <title>In-depth cultivation of the pig gut microbiome towards novel bacterial diversity and tailored functional studies.</title>
        <authorList>
            <person name="Wylensek D."/>
            <person name="Hitch T.C.A."/>
            <person name="Clavel T."/>
        </authorList>
    </citation>
    <scope>NUCLEOTIDE SEQUENCE [LARGE SCALE GENOMIC DNA]</scope>
    <source>
        <strain evidence="1 2">PG-178-WT-4</strain>
    </source>
</reference>
<evidence type="ECO:0000313" key="2">
    <source>
        <dbReference type="Proteomes" id="UP000477488"/>
    </source>
</evidence>